<dbReference type="PANTHER" id="PTHR43711:SF1">
    <property type="entry name" value="HISTIDINE KINASE 1"/>
    <property type="match status" value="1"/>
</dbReference>
<evidence type="ECO:0000256" key="4">
    <source>
        <dbReference type="ARBA" id="ARBA00022777"/>
    </source>
</evidence>
<evidence type="ECO:0000313" key="7">
    <source>
        <dbReference type="EMBL" id="AFG38712.1"/>
    </source>
</evidence>
<protein>
    <recommendedName>
        <fullName evidence="2">histidine kinase</fullName>
        <ecNumber evidence="2">2.7.13.3</ecNumber>
    </recommendedName>
</protein>
<dbReference type="InterPro" id="IPR036890">
    <property type="entry name" value="HATPase_C_sf"/>
</dbReference>
<keyword evidence="5" id="KW-0902">Two-component regulatory system</keyword>
<dbReference type="InterPro" id="IPR004358">
    <property type="entry name" value="Sig_transdc_His_kin-like_C"/>
</dbReference>
<dbReference type="RefSeq" id="WP_014456694.1">
    <property type="nucleotide sequence ID" value="NC_017098.1"/>
</dbReference>
<dbReference type="SUPFAM" id="SSF55874">
    <property type="entry name" value="ATPase domain of HSP90 chaperone/DNA topoisomerase II/histidine kinase"/>
    <property type="match status" value="1"/>
</dbReference>
<dbReference type="EC" id="2.7.13.3" evidence="2"/>
<dbReference type="PATRIC" id="fig|889378.3.peg.2660"/>
<dbReference type="KEGG" id="sfc:Spiaf_2687"/>
<keyword evidence="8" id="KW-1185">Reference proteome</keyword>
<proteinExistence type="predicted"/>
<organism evidence="7 8">
    <name type="scientific">Spirochaeta africana (strain ATCC 700263 / DSM 8902 / Z-7692)</name>
    <dbReference type="NCBI Taxonomy" id="889378"/>
    <lineage>
        <taxon>Bacteria</taxon>
        <taxon>Pseudomonadati</taxon>
        <taxon>Spirochaetota</taxon>
        <taxon>Spirochaetia</taxon>
        <taxon>Spirochaetales</taxon>
        <taxon>Spirochaetaceae</taxon>
        <taxon>Spirochaeta</taxon>
    </lineage>
</organism>
<name>H9UMG9_SPIAZ</name>
<evidence type="ECO:0000313" key="8">
    <source>
        <dbReference type="Proteomes" id="UP000007383"/>
    </source>
</evidence>
<dbReference type="OrthoDB" id="370211at2"/>
<dbReference type="PANTHER" id="PTHR43711">
    <property type="entry name" value="TWO-COMPONENT HISTIDINE KINASE"/>
    <property type="match status" value="1"/>
</dbReference>
<dbReference type="eggNOG" id="COG2205">
    <property type="taxonomic scope" value="Bacteria"/>
</dbReference>
<feature type="domain" description="Histidine kinase" evidence="6">
    <location>
        <begin position="190"/>
        <end position="296"/>
    </location>
</feature>
<dbReference type="Pfam" id="PF02518">
    <property type="entry name" value="HATPase_c"/>
    <property type="match status" value="1"/>
</dbReference>
<evidence type="ECO:0000256" key="1">
    <source>
        <dbReference type="ARBA" id="ARBA00000085"/>
    </source>
</evidence>
<evidence type="ECO:0000256" key="2">
    <source>
        <dbReference type="ARBA" id="ARBA00012438"/>
    </source>
</evidence>
<sequence length="297" mass="33587">MELTASIHLSEAQFNLLMMHSALNVLNVLMFEIVMLEESYGASSQSAQLTDDLHQAARSLSDQAASTMLVRNIDDFIGKGERLLAEWKATLTDHLEEFETSERNITEIFDILRIRARELATRADNPDAWEDFDLVTLHHNYVKVLRAIEQNSKGRYRIVYNLAEHDQGAYLVHFVVTSHNNKTIYMPAVLQDIIRDLLANARKYTDPGGSIEAGLYDSGSEIRFVITDTGHGIPAGEIKQVIAFGQRGSNAQTPTRGGGFGLTKAYWYTRHFGGRFWIDSEPEKGTRIELRIPRMQQ</sequence>
<dbReference type="PROSITE" id="PS50109">
    <property type="entry name" value="HIS_KIN"/>
    <property type="match status" value="1"/>
</dbReference>
<evidence type="ECO:0000256" key="3">
    <source>
        <dbReference type="ARBA" id="ARBA00022679"/>
    </source>
</evidence>
<dbReference type="AlphaFoldDB" id="H9UMG9"/>
<accession>H9UMG9</accession>
<dbReference type="PRINTS" id="PR00344">
    <property type="entry name" value="BCTRLSENSOR"/>
</dbReference>
<dbReference type="EMBL" id="CP003282">
    <property type="protein sequence ID" value="AFG38712.1"/>
    <property type="molecule type" value="Genomic_DNA"/>
</dbReference>
<keyword evidence="3" id="KW-0808">Transferase</keyword>
<reference evidence="8" key="1">
    <citation type="journal article" date="2013" name="Stand. Genomic Sci.">
        <title>Complete genome sequence of the halophilic bacterium Spirochaeta africana type strain (Z-7692(T)) from the alkaline Lake Magadi in the East African Rift.</title>
        <authorList>
            <person name="Liolos K."/>
            <person name="Abt B."/>
            <person name="Scheuner C."/>
            <person name="Teshima H."/>
            <person name="Held B."/>
            <person name="Lapidus A."/>
            <person name="Nolan M."/>
            <person name="Lucas S."/>
            <person name="Deshpande S."/>
            <person name="Cheng J.F."/>
            <person name="Tapia R."/>
            <person name="Goodwin L.A."/>
            <person name="Pitluck S."/>
            <person name="Pagani I."/>
            <person name="Ivanova N."/>
            <person name="Mavromatis K."/>
            <person name="Mikhailova N."/>
            <person name="Huntemann M."/>
            <person name="Pati A."/>
            <person name="Chen A."/>
            <person name="Palaniappan K."/>
            <person name="Land M."/>
            <person name="Rohde M."/>
            <person name="Tindall B.J."/>
            <person name="Detter J.C."/>
            <person name="Goker M."/>
            <person name="Bristow J."/>
            <person name="Eisen J.A."/>
            <person name="Markowitz V."/>
            <person name="Hugenholtz P."/>
            <person name="Woyke T."/>
            <person name="Klenk H.P."/>
            <person name="Kyrpides N.C."/>
        </authorList>
    </citation>
    <scope>NUCLEOTIDE SEQUENCE</scope>
    <source>
        <strain evidence="8">ATCC 700263 / DSM 8902 / Z-7692</strain>
    </source>
</reference>
<keyword evidence="4 7" id="KW-0418">Kinase</keyword>
<dbReference type="GO" id="GO:0000160">
    <property type="term" value="P:phosphorelay signal transduction system"/>
    <property type="evidence" value="ECO:0007669"/>
    <property type="project" value="UniProtKB-KW"/>
</dbReference>
<comment type="catalytic activity">
    <reaction evidence="1">
        <text>ATP + protein L-histidine = ADP + protein N-phospho-L-histidine.</text>
        <dbReference type="EC" id="2.7.13.3"/>
    </reaction>
</comment>
<dbReference type="HOGENOM" id="CLU_936606_0_0_12"/>
<evidence type="ECO:0000259" key="6">
    <source>
        <dbReference type="PROSITE" id="PS50109"/>
    </source>
</evidence>
<gene>
    <name evidence="7" type="ordered locus">Spiaf_2687</name>
</gene>
<dbReference type="GO" id="GO:0004673">
    <property type="term" value="F:protein histidine kinase activity"/>
    <property type="evidence" value="ECO:0007669"/>
    <property type="project" value="UniProtKB-EC"/>
</dbReference>
<evidence type="ECO:0000256" key="5">
    <source>
        <dbReference type="ARBA" id="ARBA00023012"/>
    </source>
</evidence>
<dbReference type="SMART" id="SM00387">
    <property type="entry name" value="HATPase_c"/>
    <property type="match status" value="1"/>
</dbReference>
<dbReference type="InterPro" id="IPR003594">
    <property type="entry name" value="HATPase_dom"/>
</dbReference>
<dbReference type="InterPro" id="IPR005467">
    <property type="entry name" value="His_kinase_dom"/>
</dbReference>
<dbReference type="STRING" id="889378.Spiaf_2687"/>
<dbReference type="Gene3D" id="3.30.565.10">
    <property type="entry name" value="Histidine kinase-like ATPase, C-terminal domain"/>
    <property type="match status" value="1"/>
</dbReference>
<dbReference type="InterPro" id="IPR050736">
    <property type="entry name" value="Sensor_HK_Regulatory"/>
</dbReference>
<dbReference type="Proteomes" id="UP000007383">
    <property type="component" value="Chromosome"/>
</dbReference>